<dbReference type="RefSeq" id="WP_305946305.1">
    <property type="nucleotide sequence ID" value="NZ_JAUZVY010000007.1"/>
</dbReference>
<comment type="caution">
    <text evidence="1">The sequence shown here is derived from an EMBL/GenBank/DDBJ whole genome shotgun (WGS) entry which is preliminary data.</text>
</comment>
<accession>A0ABT9GUG9</accession>
<dbReference type="Proteomes" id="UP001236258">
    <property type="component" value="Unassembled WGS sequence"/>
</dbReference>
<gene>
    <name evidence="1" type="ORF">Q3O59_14695</name>
</gene>
<reference evidence="1 2" key="1">
    <citation type="submission" date="2023-08" db="EMBL/GenBank/DDBJ databases">
        <authorList>
            <person name="Joshi A."/>
            <person name="Thite S."/>
        </authorList>
    </citation>
    <scope>NUCLEOTIDE SEQUENCE [LARGE SCALE GENOMIC DNA]</scope>
    <source>
        <strain evidence="1 2">1E1</strain>
    </source>
</reference>
<evidence type="ECO:0000313" key="1">
    <source>
        <dbReference type="EMBL" id="MDP4530276.1"/>
    </source>
</evidence>
<name>A0ABT9GUG9_9GAMM</name>
<organism evidence="1 2">
    <name type="scientific">Alkalimonas delamerensis</name>
    <dbReference type="NCBI Taxonomy" id="265981"/>
    <lineage>
        <taxon>Bacteria</taxon>
        <taxon>Pseudomonadati</taxon>
        <taxon>Pseudomonadota</taxon>
        <taxon>Gammaproteobacteria</taxon>
        <taxon>Alkalimonas</taxon>
    </lineage>
</organism>
<evidence type="ECO:0000313" key="2">
    <source>
        <dbReference type="Proteomes" id="UP001236258"/>
    </source>
</evidence>
<dbReference type="EMBL" id="JAUZVY010000007">
    <property type="protein sequence ID" value="MDP4530276.1"/>
    <property type="molecule type" value="Genomic_DNA"/>
</dbReference>
<proteinExistence type="predicted"/>
<protein>
    <submittedName>
        <fullName evidence="1">Uncharacterized protein</fullName>
    </submittedName>
</protein>
<keyword evidence="2" id="KW-1185">Reference proteome</keyword>
<sequence length="230" mass="25917">MTMKSKIFFISVTIILAIAFGAFNFLSPSASFQPKSEQLSTLQQTKSATLQSQSTKKTDLIAEQPSQQNIRAASLTQDKPTSADPGKQIEAADPEKTIFRSDDYRQLLFSDDTSLIVAAKQDFKTTESMEHEHYLQQVFLDWQQQNPQYNTIRLDVAECDKNACFVSLAGVERLTELQLQQLEDELLFNKQKFSGITAAGTGGTYGIYDDGNTKHFRLVYVTNEHFRGIH</sequence>